<keyword evidence="13" id="KW-1185">Reference proteome</keyword>
<sequence length="228" mass="23889">MSLRSPLAGNGQPLAQRSAVGVAVMGLHVLAAAGLATMVIRSSEPEELPVLSVSWIPTQAPKDTPTPPQPKQAPSKVTPRPTETRTQAPTPTATPLIQAEATAPAATEAPRQVAPTPVAAAAEAPPAPRPAPPAPAAPSELNRSVDCTASPEPIYPATAMRLGEEGQVMLRLQVDEQGHPTRVEVQTGSGSSRLDRAAREGVRNWVCPLRQGRQNTGGWFTVPIIFKL</sequence>
<protein>
    <submittedName>
        <fullName evidence="12">TonB family protein</fullName>
    </submittedName>
</protein>
<dbReference type="Proteomes" id="UP001410394">
    <property type="component" value="Unassembled WGS sequence"/>
</dbReference>
<evidence type="ECO:0000256" key="9">
    <source>
        <dbReference type="ARBA" id="ARBA00023136"/>
    </source>
</evidence>
<dbReference type="NCBIfam" id="TIGR01352">
    <property type="entry name" value="tonB_Cterm"/>
    <property type="match status" value="1"/>
</dbReference>
<feature type="region of interest" description="Disordered" evidence="10">
    <location>
        <begin position="57"/>
        <end position="145"/>
    </location>
</feature>
<feature type="compositionally biased region" description="Low complexity" evidence="10">
    <location>
        <begin position="72"/>
        <end position="124"/>
    </location>
</feature>
<dbReference type="InterPro" id="IPR051045">
    <property type="entry name" value="TonB-dependent_transducer"/>
</dbReference>
<dbReference type="EMBL" id="JBDIVE010000009">
    <property type="protein sequence ID" value="MEN3069819.1"/>
    <property type="molecule type" value="Genomic_DNA"/>
</dbReference>
<evidence type="ECO:0000259" key="11">
    <source>
        <dbReference type="PROSITE" id="PS52015"/>
    </source>
</evidence>
<keyword evidence="3" id="KW-0813">Transport</keyword>
<evidence type="ECO:0000256" key="4">
    <source>
        <dbReference type="ARBA" id="ARBA00022475"/>
    </source>
</evidence>
<keyword evidence="8" id="KW-1133">Transmembrane helix</keyword>
<proteinExistence type="inferred from homology"/>
<evidence type="ECO:0000256" key="7">
    <source>
        <dbReference type="ARBA" id="ARBA00022927"/>
    </source>
</evidence>
<dbReference type="RefSeq" id="WP_345920593.1">
    <property type="nucleotide sequence ID" value="NZ_JBDIVE010000009.1"/>
</dbReference>
<comment type="caution">
    <text evidence="12">The sequence shown here is derived from an EMBL/GenBank/DDBJ whole genome shotgun (WGS) entry which is preliminary data.</text>
</comment>
<comment type="subcellular location">
    <subcellularLocation>
        <location evidence="1">Cell inner membrane</location>
        <topology evidence="1">Single-pass membrane protein</topology>
        <orientation evidence="1">Periplasmic side</orientation>
    </subcellularLocation>
</comment>
<accession>A0ABU9Z1D2</accession>
<evidence type="ECO:0000256" key="10">
    <source>
        <dbReference type="SAM" id="MobiDB-lite"/>
    </source>
</evidence>
<keyword evidence="5" id="KW-0997">Cell inner membrane</keyword>
<dbReference type="PROSITE" id="PS52015">
    <property type="entry name" value="TONB_CTD"/>
    <property type="match status" value="1"/>
</dbReference>
<gene>
    <name evidence="12" type="ORF">ABDB84_15160</name>
</gene>
<dbReference type="InterPro" id="IPR037682">
    <property type="entry name" value="TonB_C"/>
</dbReference>
<comment type="similarity">
    <text evidence="2">Belongs to the TonB family.</text>
</comment>
<feature type="domain" description="TonB C-terminal" evidence="11">
    <location>
        <begin position="140"/>
        <end position="228"/>
    </location>
</feature>
<name>A0ABU9Z1D2_9RHOO</name>
<evidence type="ECO:0000256" key="1">
    <source>
        <dbReference type="ARBA" id="ARBA00004383"/>
    </source>
</evidence>
<dbReference type="InterPro" id="IPR006260">
    <property type="entry name" value="TonB/TolA_C"/>
</dbReference>
<dbReference type="PANTHER" id="PTHR33446">
    <property type="entry name" value="PROTEIN TONB-RELATED"/>
    <property type="match status" value="1"/>
</dbReference>
<dbReference type="PANTHER" id="PTHR33446:SF2">
    <property type="entry name" value="PROTEIN TONB"/>
    <property type="match status" value="1"/>
</dbReference>
<dbReference type="SUPFAM" id="SSF74653">
    <property type="entry name" value="TolA/TonB C-terminal domain"/>
    <property type="match status" value="1"/>
</dbReference>
<evidence type="ECO:0000256" key="3">
    <source>
        <dbReference type="ARBA" id="ARBA00022448"/>
    </source>
</evidence>
<evidence type="ECO:0000256" key="2">
    <source>
        <dbReference type="ARBA" id="ARBA00006555"/>
    </source>
</evidence>
<feature type="compositionally biased region" description="Pro residues" evidence="10">
    <location>
        <begin position="125"/>
        <end position="136"/>
    </location>
</feature>
<keyword evidence="6" id="KW-0812">Transmembrane</keyword>
<dbReference type="Gene3D" id="3.30.1150.10">
    <property type="match status" value="1"/>
</dbReference>
<evidence type="ECO:0000313" key="13">
    <source>
        <dbReference type="Proteomes" id="UP001410394"/>
    </source>
</evidence>
<reference evidence="12 13" key="1">
    <citation type="journal article" date="2018" name="Int. J. Syst. Evol. Microbiol.">
        <title>Uliginosibacterium sediminicola sp. nov., isolated from freshwater sediment.</title>
        <authorList>
            <person name="Hwang W.M."/>
            <person name="Kim S.M."/>
            <person name="Kang K."/>
            <person name="Ahn T.Y."/>
        </authorList>
    </citation>
    <scope>NUCLEOTIDE SEQUENCE [LARGE SCALE GENOMIC DNA]</scope>
    <source>
        <strain evidence="12 13">M1-21</strain>
    </source>
</reference>
<organism evidence="12 13">
    <name type="scientific">Uliginosibacterium sediminicola</name>
    <dbReference type="NCBI Taxonomy" id="2024550"/>
    <lineage>
        <taxon>Bacteria</taxon>
        <taxon>Pseudomonadati</taxon>
        <taxon>Pseudomonadota</taxon>
        <taxon>Betaproteobacteria</taxon>
        <taxon>Rhodocyclales</taxon>
        <taxon>Zoogloeaceae</taxon>
        <taxon>Uliginosibacterium</taxon>
    </lineage>
</organism>
<keyword evidence="4" id="KW-1003">Cell membrane</keyword>
<evidence type="ECO:0000256" key="5">
    <source>
        <dbReference type="ARBA" id="ARBA00022519"/>
    </source>
</evidence>
<evidence type="ECO:0000256" key="6">
    <source>
        <dbReference type="ARBA" id="ARBA00022692"/>
    </source>
</evidence>
<dbReference type="Pfam" id="PF03544">
    <property type="entry name" value="TonB_C"/>
    <property type="match status" value="1"/>
</dbReference>
<evidence type="ECO:0000256" key="8">
    <source>
        <dbReference type="ARBA" id="ARBA00022989"/>
    </source>
</evidence>
<keyword evidence="9" id="KW-0472">Membrane</keyword>
<evidence type="ECO:0000313" key="12">
    <source>
        <dbReference type="EMBL" id="MEN3069819.1"/>
    </source>
</evidence>
<keyword evidence="7" id="KW-0653">Protein transport</keyword>